<evidence type="ECO:0000313" key="1">
    <source>
        <dbReference type="EMBL" id="GLS13202.1"/>
    </source>
</evidence>
<evidence type="ECO:0000313" key="2">
    <source>
        <dbReference type="Proteomes" id="UP001156903"/>
    </source>
</evidence>
<reference evidence="2" key="1">
    <citation type="journal article" date="2019" name="Int. J. Syst. Evol. Microbiol.">
        <title>The Global Catalogue of Microorganisms (GCM) 10K type strain sequencing project: providing services to taxonomists for standard genome sequencing and annotation.</title>
        <authorList>
            <consortium name="The Broad Institute Genomics Platform"/>
            <consortium name="The Broad Institute Genome Sequencing Center for Infectious Disease"/>
            <person name="Wu L."/>
            <person name="Ma J."/>
        </authorList>
    </citation>
    <scope>NUCLEOTIDE SEQUENCE [LARGE SCALE GENOMIC DNA]</scope>
    <source>
        <strain evidence="2">NBRC 109341</strain>
    </source>
</reference>
<proteinExistence type="predicted"/>
<dbReference type="Proteomes" id="UP001156903">
    <property type="component" value="Unassembled WGS sequence"/>
</dbReference>
<protein>
    <submittedName>
        <fullName evidence="1">Uncharacterized protein</fullName>
    </submittedName>
</protein>
<keyword evidence="2" id="KW-1185">Reference proteome</keyword>
<accession>A0ABQ6BYZ1</accession>
<gene>
    <name evidence="1" type="ORF">GCM10007935_06310</name>
</gene>
<sequence>MGIYWAYWVRQQPWQADVFASSLAPDAGEHAVPREVRAMKALAQRHPASAYRLDQAFVEHPLIFQRATEFLYSFRIARHSPWLLAPDTNSPANCRLIDQQQNVALYECPR</sequence>
<name>A0ABQ6BYZ1_9BURK</name>
<comment type="caution">
    <text evidence="1">The sequence shown here is derived from an EMBL/GenBank/DDBJ whole genome shotgun (WGS) entry which is preliminary data.</text>
</comment>
<organism evidence="1 2">
    <name type="scientific">Hydrogenophaga electricum</name>
    <dbReference type="NCBI Taxonomy" id="1230953"/>
    <lineage>
        <taxon>Bacteria</taxon>
        <taxon>Pseudomonadati</taxon>
        <taxon>Pseudomonadota</taxon>
        <taxon>Betaproteobacteria</taxon>
        <taxon>Burkholderiales</taxon>
        <taxon>Comamonadaceae</taxon>
        <taxon>Hydrogenophaga</taxon>
    </lineage>
</organism>
<dbReference type="EMBL" id="BSPB01000003">
    <property type="protein sequence ID" value="GLS13202.1"/>
    <property type="molecule type" value="Genomic_DNA"/>
</dbReference>